<keyword evidence="1" id="KW-1133">Transmembrane helix</keyword>
<keyword evidence="1" id="KW-0472">Membrane</keyword>
<proteinExistence type="predicted"/>
<keyword evidence="1" id="KW-0812">Transmembrane</keyword>
<dbReference type="EMBL" id="CM018046">
    <property type="protein sequence ID" value="KAA8525066.1"/>
    <property type="molecule type" value="Genomic_DNA"/>
</dbReference>
<evidence type="ECO:0000256" key="1">
    <source>
        <dbReference type="SAM" id="Phobius"/>
    </source>
</evidence>
<keyword evidence="3" id="KW-1185">Reference proteome</keyword>
<feature type="transmembrane region" description="Helical" evidence="1">
    <location>
        <begin position="50"/>
        <end position="73"/>
    </location>
</feature>
<evidence type="ECO:0000313" key="2">
    <source>
        <dbReference type="EMBL" id="KAA8525066.1"/>
    </source>
</evidence>
<protein>
    <submittedName>
        <fullName evidence="2">Uncharacterized protein</fullName>
    </submittedName>
</protein>
<accession>A0A5J5A4W2</accession>
<dbReference type="AlphaFoldDB" id="A0A5J5A4W2"/>
<dbReference type="Proteomes" id="UP000325577">
    <property type="component" value="Linkage Group LG3"/>
</dbReference>
<name>A0A5J5A4W2_9ASTE</name>
<feature type="transmembrane region" description="Helical" evidence="1">
    <location>
        <begin position="94"/>
        <end position="117"/>
    </location>
</feature>
<organism evidence="2 3">
    <name type="scientific">Nyssa sinensis</name>
    <dbReference type="NCBI Taxonomy" id="561372"/>
    <lineage>
        <taxon>Eukaryota</taxon>
        <taxon>Viridiplantae</taxon>
        <taxon>Streptophyta</taxon>
        <taxon>Embryophyta</taxon>
        <taxon>Tracheophyta</taxon>
        <taxon>Spermatophyta</taxon>
        <taxon>Magnoliopsida</taxon>
        <taxon>eudicotyledons</taxon>
        <taxon>Gunneridae</taxon>
        <taxon>Pentapetalae</taxon>
        <taxon>asterids</taxon>
        <taxon>Cornales</taxon>
        <taxon>Nyssaceae</taxon>
        <taxon>Nyssa</taxon>
    </lineage>
</organism>
<sequence length="121" mass="11948">MMGVMMVGGGVVGVRCSEWSCGCGGAGAVGDDGGLGALWQYGGDGDAADLIAGAGVVVMVMMVMGWSGAAVLMGGRVNGDDGVSRCGGRWCAMTMEAVVVVAATVVMVEGAGLWGLAVRER</sequence>
<reference evidence="2 3" key="1">
    <citation type="submission" date="2019-09" db="EMBL/GenBank/DDBJ databases">
        <title>A chromosome-level genome assembly of the Chinese tupelo Nyssa sinensis.</title>
        <authorList>
            <person name="Yang X."/>
            <person name="Kang M."/>
            <person name="Yang Y."/>
            <person name="Xiong H."/>
            <person name="Wang M."/>
            <person name="Zhang Z."/>
            <person name="Wang Z."/>
            <person name="Wu H."/>
            <person name="Ma T."/>
            <person name="Liu J."/>
            <person name="Xi Z."/>
        </authorList>
    </citation>
    <scope>NUCLEOTIDE SEQUENCE [LARGE SCALE GENOMIC DNA]</scope>
    <source>
        <strain evidence="2">J267</strain>
        <tissue evidence="2">Leaf</tissue>
    </source>
</reference>
<gene>
    <name evidence="2" type="ORF">F0562_007070</name>
</gene>
<evidence type="ECO:0000313" key="3">
    <source>
        <dbReference type="Proteomes" id="UP000325577"/>
    </source>
</evidence>